<gene>
    <name evidence="2" type="ORF">CO657_14830</name>
</gene>
<keyword evidence="3" id="KW-1185">Reference proteome</keyword>
<dbReference type="RefSeq" id="WP_054182793.1">
    <property type="nucleotide sequence ID" value="NZ_CP034998.1"/>
</dbReference>
<keyword evidence="1" id="KW-1133">Transmembrane helix</keyword>
<name>A0AAE5WN41_9HYPH</name>
<accession>A0AAE5WN41</accession>
<feature type="transmembrane region" description="Helical" evidence="1">
    <location>
        <begin position="66"/>
        <end position="94"/>
    </location>
</feature>
<dbReference type="AlphaFoldDB" id="A0AAE5WN41"/>
<dbReference type="EMBL" id="CP034998">
    <property type="protein sequence ID" value="QAS79265.1"/>
    <property type="molecule type" value="Genomic_DNA"/>
</dbReference>
<sequence length="403" mass="46066">MAISDRKRLKIIAEDMLGEARAVGRARVYSATGFSQQNISIVHQQVRCTNLAWALGHRRKVRKGDVVAIVGGSFSGIMLACSLAIAHDVIVYILEKESRLLHRFLDKSQRFLSQNLNSRDLRKGFDPSYAAHIDKPAIFEWEAGVASDVAGAWLREFDRYASKLPIFTIRDCEVEPSAISEIEDKVIVQLQAPTDAKLRPLVVDLLIDATGFGPEANPLKLADYSYWEGGHRLIYDHLPPESRVLVSGCGDSGVIELMHYAIADFEHEMVTYFWPPKAGLEAILDVGLERINNVLHSDEIVDFEGRLISELCWWLGHWSYLQYWQKIMEASRRRVTRPNRFLTQLKRNSPSASQLLSREGSLLRYPKTSVKRSFWPCLWKSNWRYVPLSARQLTTRSAWRLLR</sequence>
<dbReference type="Proteomes" id="UP000220927">
    <property type="component" value="Chromosome"/>
</dbReference>
<evidence type="ECO:0000313" key="2">
    <source>
        <dbReference type="EMBL" id="QAS79265.1"/>
    </source>
</evidence>
<proteinExistence type="predicted"/>
<evidence type="ECO:0000256" key="1">
    <source>
        <dbReference type="SAM" id="Phobius"/>
    </source>
</evidence>
<dbReference type="InterPro" id="IPR036188">
    <property type="entry name" value="FAD/NAD-bd_sf"/>
</dbReference>
<dbReference type="SUPFAM" id="SSF51905">
    <property type="entry name" value="FAD/NAD(P)-binding domain"/>
    <property type="match status" value="1"/>
</dbReference>
<keyword evidence="1" id="KW-0472">Membrane</keyword>
<protein>
    <submittedName>
        <fullName evidence="2">NAD(P)/FAD-dependent oxidoreductase</fullName>
    </submittedName>
</protein>
<keyword evidence="1" id="KW-0812">Transmembrane</keyword>
<evidence type="ECO:0000313" key="3">
    <source>
        <dbReference type="Proteomes" id="UP000220927"/>
    </source>
</evidence>
<dbReference type="Gene3D" id="3.50.50.60">
    <property type="entry name" value="FAD/NAD(P)-binding domain"/>
    <property type="match status" value="1"/>
</dbReference>
<dbReference type="KEGG" id="rad:CO657_14830"/>
<reference evidence="2 3" key="1">
    <citation type="submission" date="2019-01" db="EMBL/GenBank/DDBJ databases">
        <title>Genomic insights into the origins and evolution of symbiotic genes in the Phaseolus vulgaris microsymbionts.</title>
        <authorList>
            <person name="Tong W."/>
        </authorList>
    </citation>
    <scope>NUCLEOTIDE SEQUENCE [LARGE SCALE GENOMIC DNA]</scope>
    <source>
        <strain evidence="2 3">FH23</strain>
    </source>
</reference>
<organism evidence="2 3">
    <name type="scientific">Rhizobium acidisoli</name>
    <dbReference type="NCBI Taxonomy" id="1538158"/>
    <lineage>
        <taxon>Bacteria</taxon>
        <taxon>Pseudomonadati</taxon>
        <taxon>Pseudomonadota</taxon>
        <taxon>Alphaproteobacteria</taxon>
        <taxon>Hyphomicrobiales</taxon>
        <taxon>Rhizobiaceae</taxon>
        <taxon>Rhizobium/Agrobacterium group</taxon>
        <taxon>Rhizobium</taxon>
    </lineage>
</organism>